<organism evidence="7 8">
    <name type="scientific">Mycena venus</name>
    <dbReference type="NCBI Taxonomy" id="2733690"/>
    <lineage>
        <taxon>Eukaryota</taxon>
        <taxon>Fungi</taxon>
        <taxon>Dikarya</taxon>
        <taxon>Basidiomycota</taxon>
        <taxon>Agaricomycotina</taxon>
        <taxon>Agaricomycetes</taxon>
        <taxon>Agaricomycetidae</taxon>
        <taxon>Agaricales</taxon>
        <taxon>Marasmiineae</taxon>
        <taxon>Mycenaceae</taxon>
        <taxon>Mycena</taxon>
    </lineage>
</organism>
<keyword evidence="4 6" id="KW-0472">Membrane</keyword>
<protein>
    <recommendedName>
        <fullName evidence="9">MFS general substrate transporter</fullName>
    </recommendedName>
</protein>
<dbReference type="Gene3D" id="1.20.1250.20">
    <property type="entry name" value="MFS general substrate transporter like domains"/>
    <property type="match status" value="1"/>
</dbReference>
<name>A0A8H6XP86_9AGAR</name>
<evidence type="ECO:0008006" key="9">
    <source>
        <dbReference type="Google" id="ProtNLM"/>
    </source>
</evidence>
<evidence type="ECO:0000256" key="1">
    <source>
        <dbReference type="ARBA" id="ARBA00004141"/>
    </source>
</evidence>
<comment type="caution">
    <text evidence="7">The sequence shown here is derived from an EMBL/GenBank/DDBJ whole genome shotgun (WGS) entry which is preliminary data.</text>
</comment>
<evidence type="ECO:0000256" key="5">
    <source>
        <dbReference type="SAM" id="MobiDB-lite"/>
    </source>
</evidence>
<accession>A0A8H6XP86</accession>
<gene>
    <name evidence="7" type="ORF">MVEN_01659000</name>
</gene>
<comment type="subcellular location">
    <subcellularLocation>
        <location evidence="1">Membrane</location>
        <topology evidence="1">Multi-pass membrane protein</topology>
    </subcellularLocation>
</comment>
<feature type="transmembrane region" description="Helical" evidence="6">
    <location>
        <begin position="211"/>
        <end position="231"/>
    </location>
</feature>
<feature type="transmembrane region" description="Helical" evidence="6">
    <location>
        <begin position="176"/>
        <end position="199"/>
    </location>
</feature>
<feature type="transmembrane region" description="Helical" evidence="6">
    <location>
        <begin position="81"/>
        <end position="104"/>
    </location>
</feature>
<evidence type="ECO:0000256" key="3">
    <source>
        <dbReference type="ARBA" id="ARBA00022989"/>
    </source>
</evidence>
<keyword evidence="8" id="KW-1185">Reference proteome</keyword>
<evidence type="ECO:0000313" key="8">
    <source>
        <dbReference type="Proteomes" id="UP000620124"/>
    </source>
</evidence>
<feature type="transmembrane region" description="Helical" evidence="6">
    <location>
        <begin position="140"/>
        <end position="164"/>
    </location>
</feature>
<proteinExistence type="predicted"/>
<feature type="compositionally biased region" description="Basic and acidic residues" evidence="5">
    <location>
        <begin position="23"/>
        <end position="34"/>
    </location>
</feature>
<dbReference type="InterPro" id="IPR036259">
    <property type="entry name" value="MFS_trans_sf"/>
</dbReference>
<dbReference type="AlphaFoldDB" id="A0A8H6XP86"/>
<evidence type="ECO:0000256" key="4">
    <source>
        <dbReference type="ARBA" id="ARBA00023136"/>
    </source>
</evidence>
<sequence length="464" mass="51627">MATETDPLLPRSNSNIVVPNESHTPESEPHEGHSPHAKLLKLLFVVAAASTCRGISMYSRWKDHMYMRDYSFSLWIEMPGVSVWMELWSTWASTIVCFTTIGWWGAFSDRRGRKPVLFISLLGTIVLDIIYAATVNTDGVSIGIIIEGLLGGFPTFIGVIHAYASDVSPDSLSRTLIFGAMQAVLFLFCRCGAYLGLLADVMSRGLHVGNLGYALSVPLALVNLAFIHYTLPESLVPQQPENSSFAQTSALKYIFSPFTTIARKGPSRGKVVLLAFSMFVYSWTSGFAVKMVAYTSFKGFFFVSAQMALARHSLYSQYRDIARHLPCPWLISQAYIRRLRKVRPPFGKISRPKFYPHRRLVLDRDPSIRSIGALPALYSLAASYFVALGRGSELGSLFGALSIWVAWGEFMSYAYLDDNTWNLNYRVEWTAFYLVVSLLLLVPDGPPIQSSEVSGEQNEEAGAV</sequence>
<evidence type="ECO:0000256" key="2">
    <source>
        <dbReference type="ARBA" id="ARBA00022692"/>
    </source>
</evidence>
<feature type="region of interest" description="Disordered" evidence="5">
    <location>
        <begin position="1"/>
        <end position="34"/>
    </location>
</feature>
<feature type="transmembrane region" description="Helical" evidence="6">
    <location>
        <begin position="116"/>
        <end position="134"/>
    </location>
</feature>
<dbReference type="PANTHER" id="PTHR23507:SF1">
    <property type="entry name" value="FI18259P1-RELATED"/>
    <property type="match status" value="1"/>
</dbReference>
<reference evidence="7" key="1">
    <citation type="submission" date="2020-05" db="EMBL/GenBank/DDBJ databases">
        <title>Mycena genomes resolve the evolution of fungal bioluminescence.</title>
        <authorList>
            <person name="Tsai I.J."/>
        </authorList>
    </citation>
    <scope>NUCLEOTIDE SEQUENCE</scope>
    <source>
        <strain evidence="7">CCC161011</strain>
    </source>
</reference>
<dbReference type="GO" id="GO:0016020">
    <property type="term" value="C:membrane"/>
    <property type="evidence" value="ECO:0007669"/>
    <property type="project" value="UniProtKB-SubCell"/>
</dbReference>
<feature type="transmembrane region" description="Helical" evidence="6">
    <location>
        <begin position="368"/>
        <end position="388"/>
    </location>
</feature>
<keyword evidence="3 6" id="KW-1133">Transmembrane helix</keyword>
<dbReference type="Proteomes" id="UP000620124">
    <property type="component" value="Unassembled WGS sequence"/>
</dbReference>
<dbReference type="SUPFAM" id="SSF103473">
    <property type="entry name" value="MFS general substrate transporter"/>
    <property type="match status" value="1"/>
</dbReference>
<feature type="transmembrane region" description="Helical" evidence="6">
    <location>
        <begin position="394"/>
        <end position="416"/>
    </location>
</feature>
<evidence type="ECO:0000256" key="6">
    <source>
        <dbReference type="SAM" id="Phobius"/>
    </source>
</evidence>
<keyword evidence="2 6" id="KW-0812">Transmembrane</keyword>
<dbReference type="OrthoDB" id="3026777at2759"/>
<dbReference type="PANTHER" id="PTHR23507">
    <property type="entry name" value="ZGC:174356"/>
    <property type="match status" value="1"/>
</dbReference>
<feature type="transmembrane region" description="Helical" evidence="6">
    <location>
        <begin position="271"/>
        <end position="289"/>
    </location>
</feature>
<evidence type="ECO:0000313" key="7">
    <source>
        <dbReference type="EMBL" id="KAF7344963.1"/>
    </source>
</evidence>
<dbReference type="GO" id="GO:0022857">
    <property type="term" value="F:transmembrane transporter activity"/>
    <property type="evidence" value="ECO:0007669"/>
    <property type="project" value="TreeGrafter"/>
</dbReference>
<dbReference type="EMBL" id="JACAZI010000014">
    <property type="protein sequence ID" value="KAF7344963.1"/>
    <property type="molecule type" value="Genomic_DNA"/>
</dbReference>